<evidence type="ECO:0000256" key="1">
    <source>
        <dbReference type="SAM" id="Phobius"/>
    </source>
</evidence>
<name>A0A0L7KPW4_OPEBR</name>
<feature type="non-terminal residue" evidence="2">
    <location>
        <position position="148"/>
    </location>
</feature>
<dbReference type="Proteomes" id="UP000037510">
    <property type="component" value="Unassembled WGS sequence"/>
</dbReference>
<accession>A0A0L7KPW4</accession>
<organism evidence="2 3">
    <name type="scientific">Operophtera brumata</name>
    <name type="common">Winter moth</name>
    <name type="synonym">Phalaena brumata</name>
    <dbReference type="NCBI Taxonomy" id="104452"/>
    <lineage>
        <taxon>Eukaryota</taxon>
        <taxon>Metazoa</taxon>
        <taxon>Ecdysozoa</taxon>
        <taxon>Arthropoda</taxon>
        <taxon>Hexapoda</taxon>
        <taxon>Insecta</taxon>
        <taxon>Pterygota</taxon>
        <taxon>Neoptera</taxon>
        <taxon>Endopterygota</taxon>
        <taxon>Lepidoptera</taxon>
        <taxon>Glossata</taxon>
        <taxon>Ditrysia</taxon>
        <taxon>Geometroidea</taxon>
        <taxon>Geometridae</taxon>
        <taxon>Larentiinae</taxon>
        <taxon>Operophtera</taxon>
    </lineage>
</organism>
<feature type="transmembrane region" description="Helical" evidence="1">
    <location>
        <begin position="47"/>
        <end position="65"/>
    </location>
</feature>
<proteinExistence type="predicted"/>
<dbReference type="AlphaFoldDB" id="A0A0L7KPW4"/>
<evidence type="ECO:0000313" key="2">
    <source>
        <dbReference type="EMBL" id="KOB65322.1"/>
    </source>
</evidence>
<sequence>MHKTLLIFSLDDRQAVGSRAGAEFARSITTINRTYIIGQFVSDSVTMIEWLLLLLTVAWTVVFRYRRRNMYRLAATIPALKEELPIIGVAHYLTGNTEGKCLTCLGISEYEVVVNPVDLEMVLKKCLEKDDLHRFIRRVIGYGEIFAP</sequence>
<dbReference type="EMBL" id="JTDY01007290">
    <property type="protein sequence ID" value="KOB65322.1"/>
    <property type="molecule type" value="Genomic_DNA"/>
</dbReference>
<evidence type="ECO:0000313" key="3">
    <source>
        <dbReference type="Proteomes" id="UP000037510"/>
    </source>
</evidence>
<reference evidence="2 3" key="1">
    <citation type="journal article" date="2015" name="Genome Biol. Evol.">
        <title>The genome of winter moth (Operophtera brumata) provides a genomic perspective on sexual dimorphism and phenology.</title>
        <authorList>
            <person name="Derks M.F."/>
            <person name="Smit S."/>
            <person name="Salis L."/>
            <person name="Schijlen E."/>
            <person name="Bossers A."/>
            <person name="Mateman C."/>
            <person name="Pijl A.S."/>
            <person name="de Ridder D."/>
            <person name="Groenen M.A."/>
            <person name="Visser M.E."/>
            <person name="Megens H.J."/>
        </authorList>
    </citation>
    <scope>NUCLEOTIDE SEQUENCE [LARGE SCALE GENOMIC DNA]</scope>
    <source>
        <strain evidence="2">WM2013NL</strain>
        <tissue evidence="2">Head and thorax</tissue>
    </source>
</reference>
<keyword evidence="1" id="KW-0472">Membrane</keyword>
<keyword evidence="1" id="KW-0812">Transmembrane</keyword>
<comment type="caution">
    <text evidence="2">The sequence shown here is derived from an EMBL/GenBank/DDBJ whole genome shotgun (WGS) entry which is preliminary data.</text>
</comment>
<protein>
    <submittedName>
        <fullName evidence="2">Cytochrome P450</fullName>
    </submittedName>
</protein>
<gene>
    <name evidence="2" type="ORF">OBRU01_22913</name>
</gene>
<keyword evidence="3" id="KW-1185">Reference proteome</keyword>
<keyword evidence="1" id="KW-1133">Transmembrane helix</keyword>